<evidence type="ECO:0000313" key="1">
    <source>
        <dbReference type="EMBL" id="MPC80450.1"/>
    </source>
</evidence>
<comment type="caution">
    <text evidence="1">The sequence shown here is derived from an EMBL/GenBank/DDBJ whole genome shotgun (WGS) entry which is preliminary data.</text>
</comment>
<dbReference type="AlphaFoldDB" id="A0A5B7I7E4"/>
<sequence>MDKNNYNNNKKQVKQQLLTLRNGNTSQGHYDSSRIHSEPHLLALEKERLRGGIFLLSPRLEVNHRWQLGSRHPPCLVSLGLQHVITQVRVRSGWWWWWW</sequence>
<dbReference type="EMBL" id="VSRR010054052">
    <property type="protein sequence ID" value="MPC80450.1"/>
    <property type="molecule type" value="Genomic_DNA"/>
</dbReference>
<reference evidence="1 2" key="1">
    <citation type="submission" date="2019-05" db="EMBL/GenBank/DDBJ databases">
        <title>Another draft genome of Portunus trituberculatus and its Hox gene families provides insights of decapod evolution.</title>
        <authorList>
            <person name="Jeong J.-H."/>
            <person name="Song I."/>
            <person name="Kim S."/>
            <person name="Choi T."/>
            <person name="Kim D."/>
            <person name="Ryu S."/>
            <person name="Kim W."/>
        </authorList>
    </citation>
    <scope>NUCLEOTIDE SEQUENCE [LARGE SCALE GENOMIC DNA]</scope>
    <source>
        <tissue evidence="1">Muscle</tissue>
    </source>
</reference>
<protein>
    <submittedName>
        <fullName evidence="1">Uncharacterized protein</fullName>
    </submittedName>
</protein>
<organism evidence="1 2">
    <name type="scientific">Portunus trituberculatus</name>
    <name type="common">Swimming crab</name>
    <name type="synonym">Neptunus trituberculatus</name>
    <dbReference type="NCBI Taxonomy" id="210409"/>
    <lineage>
        <taxon>Eukaryota</taxon>
        <taxon>Metazoa</taxon>
        <taxon>Ecdysozoa</taxon>
        <taxon>Arthropoda</taxon>
        <taxon>Crustacea</taxon>
        <taxon>Multicrustacea</taxon>
        <taxon>Malacostraca</taxon>
        <taxon>Eumalacostraca</taxon>
        <taxon>Eucarida</taxon>
        <taxon>Decapoda</taxon>
        <taxon>Pleocyemata</taxon>
        <taxon>Brachyura</taxon>
        <taxon>Eubrachyura</taxon>
        <taxon>Portunoidea</taxon>
        <taxon>Portunidae</taxon>
        <taxon>Portuninae</taxon>
        <taxon>Portunus</taxon>
    </lineage>
</organism>
<proteinExistence type="predicted"/>
<keyword evidence="2" id="KW-1185">Reference proteome</keyword>
<accession>A0A5B7I7E4</accession>
<evidence type="ECO:0000313" key="2">
    <source>
        <dbReference type="Proteomes" id="UP000324222"/>
    </source>
</evidence>
<gene>
    <name evidence="1" type="ORF">E2C01_075030</name>
</gene>
<name>A0A5B7I7E4_PORTR</name>
<dbReference type="Proteomes" id="UP000324222">
    <property type="component" value="Unassembled WGS sequence"/>
</dbReference>